<gene>
    <name evidence="12" type="ORF">CCS01_10400</name>
</gene>
<evidence type="ECO:0000256" key="3">
    <source>
        <dbReference type="ARBA" id="ARBA00022485"/>
    </source>
</evidence>
<dbReference type="GO" id="GO:0006281">
    <property type="term" value="P:DNA repair"/>
    <property type="evidence" value="ECO:0007669"/>
    <property type="project" value="UniProtKB-KW"/>
</dbReference>
<proteinExistence type="inferred from homology"/>
<accession>A0A2S6NIU7</accession>
<dbReference type="NCBIfam" id="TIGR03914">
    <property type="entry name" value="UDG_fam_dom"/>
    <property type="match status" value="1"/>
</dbReference>
<evidence type="ECO:0000256" key="5">
    <source>
        <dbReference type="ARBA" id="ARBA00022763"/>
    </source>
</evidence>
<dbReference type="InterPro" id="IPR005122">
    <property type="entry name" value="Uracil-DNA_glycosylase-like"/>
</dbReference>
<dbReference type="Pfam" id="PF13566">
    <property type="entry name" value="DUF4130"/>
    <property type="match status" value="1"/>
</dbReference>
<keyword evidence="6" id="KW-0378">Hydrolase</keyword>
<evidence type="ECO:0000256" key="10">
    <source>
        <dbReference type="SAM" id="MobiDB-lite"/>
    </source>
</evidence>
<keyword evidence="9" id="KW-0234">DNA repair</keyword>
<dbReference type="InterPro" id="IPR036895">
    <property type="entry name" value="Uracil-DNA_glycosylase-like_sf"/>
</dbReference>
<name>A0A2S6NIU7_RHOGL</name>
<keyword evidence="3" id="KW-0004">4Fe-4S</keyword>
<protein>
    <recommendedName>
        <fullName evidence="2">Type-4 uracil-DNA glycosylase</fullName>
    </recommendedName>
</protein>
<dbReference type="AlphaFoldDB" id="A0A2S6NIU7"/>
<reference evidence="12 13" key="1">
    <citation type="journal article" date="2018" name="Arch. Microbiol.">
        <title>New insights into the metabolic potential of the phototrophic purple bacterium Rhodopila globiformis DSM 161(T) from its draft genome sequence and evidence for a vanadium-dependent nitrogenase.</title>
        <authorList>
            <person name="Imhoff J.F."/>
            <person name="Rahn T."/>
            <person name="Kunzel S."/>
            <person name="Neulinger S.C."/>
        </authorList>
    </citation>
    <scope>NUCLEOTIDE SEQUENCE [LARGE SCALE GENOMIC DNA]</scope>
    <source>
        <strain evidence="12 13">DSM 161</strain>
    </source>
</reference>
<dbReference type="GO" id="GO:0046872">
    <property type="term" value="F:metal ion binding"/>
    <property type="evidence" value="ECO:0007669"/>
    <property type="project" value="UniProtKB-KW"/>
</dbReference>
<keyword evidence="4" id="KW-0479">Metal-binding</keyword>
<dbReference type="SUPFAM" id="SSF52141">
    <property type="entry name" value="Uracil-DNA glycosylase-like"/>
    <property type="match status" value="1"/>
</dbReference>
<dbReference type="PANTHER" id="PTHR33693">
    <property type="entry name" value="TYPE-5 URACIL-DNA GLYCOSYLASE"/>
    <property type="match status" value="1"/>
</dbReference>
<dbReference type="InterPro" id="IPR051536">
    <property type="entry name" value="UDG_Type-4/5"/>
</dbReference>
<dbReference type="InterPro" id="IPR005273">
    <property type="entry name" value="Ura-DNA_glyco_family4"/>
</dbReference>
<sequence>MAGLESHSPRGCRIVMPKIALKNETDWDGWRQVARRLVLAGIEPEAVTWSVGGTTETLPEASGSFSLSRSLVSLASVAIQAREPERFGLLYSLVWRAHAGEKLLEDGGDPDVALARRLALSVRAEAHRMRTNIRFLPVSDSGATRYLGWYVPAHFVLEANAQLIARRFPDKAFSIVTPDGAAHRDGAGLLFGSGLKHVEDDDALRAWWERHGRQLLEQAEPGTSVPEAEDLDEAPRPLDRPALGPVVLKLAPDPVLVRAGKDATNCHRCPLYEPATQVVFGEGPAGATVLFVGEQPGDQEDVIGRPFVGPAGQVMDRALEEAGIDRRTIYVSNAVKHFKFTMRGKRRLHQTPDVSEIQACNVWLTIEREHLRPRLMVLMGASAARAIMGRAVTISRERGRPIRMADGQTAFVTVHPSYLLRIPDAAAKAREYEAFVQDLKSIKAIMDAA</sequence>
<dbReference type="InterPro" id="IPR025404">
    <property type="entry name" value="DUF4130"/>
</dbReference>
<comment type="similarity">
    <text evidence="1">Belongs to the uracil-DNA glycosylase (UDG) superfamily. Type 4 (UDGa) family.</text>
</comment>
<keyword evidence="8" id="KW-0411">Iron-sulfur</keyword>
<dbReference type="CDD" id="cd10030">
    <property type="entry name" value="UDG-F4_TTUDGA_SPO1dp_like"/>
    <property type="match status" value="1"/>
</dbReference>
<dbReference type="SMART" id="SM00987">
    <property type="entry name" value="UreE_C"/>
    <property type="match status" value="1"/>
</dbReference>
<dbReference type="PANTHER" id="PTHR33693:SF9">
    <property type="entry name" value="TYPE-4 URACIL-DNA GLYCOSYLASE"/>
    <property type="match status" value="1"/>
</dbReference>
<evidence type="ECO:0000256" key="6">
    <source>
        <dbReference type="ARBA" id="ARBA00022801"/>
    </source>
</evidence>
<dbReference type="Pfam" id="PF03167">
    <property type="entry name" value="UDG"/>
    <property type="match status" value="1"/>
</dbReference>
<evidence type="ECO:0000313" key="12">
    <source>
        <dbReference type="EMBL" id="PPQ34548.1"/>
    </source>
</evidence>
<dbReference type="GO" id="GO:0051539">
    <property type="term" value="F:4 iron, 4 sulfur cluster binding"/>
    <property type="evidence" value="ECO:0007669"/>
    <property type="project" value="UniProtKB-KW"/>
</dbReference>
<evidence type="ECO:0000259" key="11">
    <source>
        <dbReference type="SMART" id="SM00986"/>
    </source>
</evidence>
<comment type="caution">
    <text evidence="12">The sequence shown here is derived from an EMBL/GenBank/DDBJ whole genome shotgun (WGS) entry which is preliminary data.</text>
</comment>
<dbReference type="GO" id="GO:0097506">
    <property type="term" value="F:deaminated base DNA N-glycosylase activity"/>
    <property type="evidence" value="ECO:0007669"/>
    <property type="project" value="UniProtKB-ARBA"/>
</dbReference>
<evidence type="ECO:0000313" key="13">
    <source>
        <dbReference type="Proteomes" id="UP000239724"/>
    </source>
</evidence>
<dbReference type="SMART" id="SM00986">
    <property type="entry name" value="UDG"/>
    <property type="match status" value="1"/>
</dbReference>
<evidence type="ECO:0000256" key="2">
    <source>
        <dbReference type="ARBA" id="ARBA00019403"/>
    </source>
</evidence>
<dbReference type="EMBL" id="NHRY01000104">
    <property type="protein sequence ID" value="PPQ34548.1"/>
    <property type="molecule type" value="Genomic_DNA"/>
</dbReference>
<evidence type="ECO:0000256" key="4">
    <source>
        <dbReference type="ARBA" id="ARBA00022723"/>
    </source>
</evidence>
<keyword evidence="7" id="KW-0408">Iron</keyword>
<keyword evidence="13" id="KW-1185">Reference proteome</keyword>
<feature type="region of interest" description="Disordered" evidence="10">
    <location>
        <begin position="217"/>
        <end position="239"/>
    </location>
</feature>
<keyword evidence="5" id="KW-0227">DNA damage</keyword>
<dbReference type="Gene3D" id="3.40.470.10">
    <property type="entry name" value="Uracil-DNA glycosylase-like domain"/>
    <property type="match status" value="1"/>
</dbReference>
<organism evidence="12 13">
    <name type="scientific">Rhodopila globiformis</name>
    <name type="common">Rhodopseudomonas globiformis</name>
    <dbReference type="NCBI Taxonomy" id="1071"/>
    <lineage>
        <taxon>Bacteria</taxon>
        <taxon>Pseudomonadati</taxon>
        <taxon>Pseudomonadota</taxon>
        <taxon>Alphaproteobacteria</taxon>
        <taxon>Acetobacterales</taxon>
        <taxon>Acetobacteraceae</taxon>
        <taxon>Rhodopila</taxon>
    </lineage>
</organism>
<dbReference type="Proteomes" id="UP000239724">
    <property type="component" value="Unassembled WGS sequence"/>
</dbReference>
<evidence type="ECO:0000256" key="7">
    <source>
        <dbReference type="ARBA" id="ARBA00023004"/>
    </source>
</evidence>
<evidence type="ECO:0000256" key="1">
    <source>
        <dbReference type="ARBA" id="ARBA00006521"/>
    </source>
</evidence>
<evidence type="ECO:0000256" key="9">
    <source>
        <dbReference type="ARBA" id="ARBA00023204"/>
    </source>
</evidence>
<feature type="domain" description="Uracil-DNA glycosylase-like" evidence="11">
    <location>
        <begin position="280"/>
        <end position="440"/>
    </location>
</feature>
<evidence type="ECO:0000256" key="8">
    <source>
        <dbReference type="ARBA" id="ARBA00023014"/>
    </source>
</evidence>